<name>A0ABW5B727_9BACT</name>
<sequence length="156" mass="17976">MFFPSHSEVLVSALSKNEVEGRLEKVTKNINFLDIQERTASGYKFNGSFEEDSFSISLLIEKGDSFLPLIKGRFETTPQGCILFLKYSLFPSSVFFLGFWSLITFLLTLFFGMVSKNYLYAIITFSLGLGNYLFAWSYFKRKIGISRKIFFELLNL</sequence>
<evidence type="ECO:0000313" key="2">
    <source>
        <dbReference type="EMBL" id="MFD2201683.1"/>
    </source>
</evidence>
<reference evidence="3" key="1">
    <citation type="journal article" date="2019" name="Int. J. Syst. Evol. Microbiol.">
        <title>The Global Catalogue of Microorganisms (GCM) 10K type strain sequencing project: providing services to taxonomists for standard genome sequencing and annotation.</title>
        <authorList>
            <consortium name="The Broad Institute Genomics Platform"/>
            <consortium name="The Broad Institute Genome Sequencing Center for Infectious Disease"/>
            <person name="Wu L."/>
            <person name="Ma J."/>
        </authorList>
    </citation>
    <scope>NUCLEOTIDE SEQUENCE [LARGE SCALE GENOMIC DNA]</scope>
    <source>
        <strain evidence="3">KCTC 19812</strain>
    </source>
</reference>
<keyword evidence="1" id="KW-0812">Transmembrane</keyword>
<accession>A0ABW5B727</accession>
<feature type="transmembrane region" description="Helical" evidence="1">
    <location>
        <begin position="118"/>
        <end position="139"/>
    </location>
</feature>
<evidence type="ECO:0000313" key="3">
    <source>
        <dbReference type="Proteomes" id="UP001597414"/>
    </source>
</evidence>
<gene>
    <name evidence="2" type="ORF">ACFSKV_08905</name>
</gene>
<comment type="caution">
    <text evidence="2">The sequence shown here is derived from an EMBL/GenBank/DDBJ whole genome shotgun (WGS) entry which is preliminary data.</text>
</comment>
<dbReference type="RefSeq" id="WP_380801608.1">
    <property type="nucleotide sequence ID" value="NZ_JBHUIV010000014.1"/>
</dbReference>
<evidence type="ECO:0000256" key="1">
    <source>
        <dbReference type="SAM" id="Phobius"/>
    </source>
</evidence>
<protein>
    <submittedName>
        <fullName evidence="2">Uncharacterized protein</fullName>
    </submittedName>
</protein>
<keyword evidence="1" id="KW-1133">Transmembrane helix</keyword>
<keyword evidence="1" id="KW-0472">Membrane</keyword>
<feature type="transmembrane region" description="Helical" evidence="1">
    <location>
        <begin position="94"/>
        <end position="112"/>
    </location>
</feature>
<dbReference type="EMBL" id="JBHUIV010000014">
    <property type="protein sequence ID" value="MFD2201683.1"/>
    <property type="molecule type" value="Genomic_DNA"/>
</dbReference>
<keyword evidence="3" id="KW-1185">Reference proteome</keyword>
<proteinExistence type="predicted"/>
<organism evidence="2 3">
    <name type="scientific">Shivajiella indica</name>
    <dbReference type="NCBI Taxonomy" id="872115"/>
    <lineage>
        <taxon>Bacteria</taxon>
        <taxon>Pseudomonadati</taxon>
        <taxon>Bacteroidota</taxon>
        <taxon>Cytophagia</taxon>
        <taxon>Cytophagales</taxon>
        <taxon>Cyclobacteriaceae</taxon>
        <taxon>Shivajiella</taxon>
    </lineage>
</organism>
<dbReference type="Proteomes" id="UP001597414">
    <property type="component" value="Unassembled WGS sequence"/>
</dbReference>